<keyword evidence="2" id="KW-1185">Reference proteome</keyword>
<organism evidence="1 2">
    <name type="scientific">Smallanthus sonchifolius</name>
    <dbReference type="NCBI Taxonomy" id="185202"/>
    <lineage>
        <taxon>Eukaryota</taxon>
        <taxon>Viridiplantae</taxon>
        <taxon>Streptophyta</taxon>
        <taxon>Embryophyta</taxon>
        <taxon>Tracheophyta</taxon>
        <taxon>Spermatophyta</taxon>
        <taxon>Magnoliopsida</taxon>
        <taxon>eudicotyledons</taxon>
        <taxon>Gunneridae</taxon>
        <taxon>Pentapetalae</taxon>
        <taxon>asterids</taxon>
        <taxon>campanulids</taxon>
        <taxon>Asterales</taxon>
        <taxon>Asteraceae</taxon>
        <taxon>Asteroideae</taxon>
        <taxon>Heliantheae alliance</taxon>
        <taxon>Millerieae</taxon>
        <taxon>Smallanthus</taxon>
    </lineage>
</organism>
<reference evidence="2" key="1">
    <citation type="journal article" date="2022" name="Mol. Ecol. Resour.">
        <title>The genomes of chicory, endive, great burdock and yacon provide insights into Asteraceae palaeo-polyploidization history and plant inulin production.</title>
        <authorList>
            <person name="Fan W."/>
            <person name="Wang S."/>
            <person name="Wang H."/>
            <person name="Wang A."/>
            <person name="Jiang F."/>
            <person name="Liu H."/>
            <person name="Zhao H."/>
            <person name="Xu D."/>
            <person name="Zhang Y."/>
        </authorList>
    </citation>
    <scope>NUCLEOTIDE SEQUENCE [LARGE SCALE GENOMIC DNA]</scope>
    <source>
        <strain evidence="2">cv. Yunnan</strain>
    </source>
</reference>
<evidence type="ECO:0000313" key="2">
    <source>
        <dbReference type="Proteomes" id="UP001056120"/>
    </source>
</evidence>
<name>A0ACB8YD37_9ASTR</name>
<accession>A0ACB8YD37</accession>
<reference evidence="1 2" key="2">
    <citation type="journal article" date="2022" name="Mol. Ecol. Resour.">
        <title>The genomes of chicory, endive, great burdock and yacon provide insights into Asteraceae paleo-polyploidization history and plant inulin production.</title>
        <authorList>
            <person name="Fan W."/>
            <person name="Wang S."/>
            <person name="Wang H."/>
            <person name="Wang A."/>
            <person name="Jiang F."/>
            <person name="Liu H."/>
            <person name="Zhao H."/>
            <person name="Xu D."/>
            <person name="Zhang Y."/>
        </authorList>
    </citation>
    <scope>NUCLEOTIDE SEQUENCE [LARGE SCALE GENOMIC DNA]</scope>
    <source>
        <strain evidence="2">cv. Yunnan</strain>
        <tissue evidence="1">Leaves</tissue>
    </source>
</reference>
<protein>
    <submittedName>
        <fullName evidence="1">Uncharacterized protein</fullName>
    </submittedName>
</protein>
<dbReference type="EMBL" id="CM042045">
    <property type="protein sequence ID" value="KAI3683382.1"/>
    <property type="molecule type" value="Genomic_DNA"/>
</dbReference>
<gene>
    <name evidence="1" type="ORF">L1987_83885</name>
</gene>
<comment type="caution">
    <text evidence="1">The sequence shown here is derived from an EMBL/GenBank/DDBJ whole genome shotgun (WGS) entry which is preliminary data.</text>
</comment>
<dbReference type="Proteomes" id="UP001056120">
    <property type="component" value="Linkage Group LG28"/>
</dbReference>
<sequence length="775" mass="88194">MRPATNWRSWWRAAGVLAVLIVIMSQPATSQTIDRNNTMIRWYCSFYKVMNGEFFLRNLNTTFSSLRRQLSTVNTHHAVAKTLINGESVYGLALCREYLSTASCLACFDTAVAYVKVCGLGNGAHIFYDDCELRYENSNFYEEAIIKTSIGICGNTTSSHPKELQKTARGLFSDLQIATPKTPNFFAATSRRITGTNATVYAIAQCSRNLTQSVCVECLKIRHKTLDGCIPKTLGRAIDSGCFMRYSETPFFGVNQTTDIIPFLGNGDSSNLKSIIGGVAVGVGFLLFIVAFVVWRHRSRKSNYHEQGNSTGATEMLQKATLFTYKGVLKDGNTVAIKKTASRRGKAYLVDELKIVSNVHHRHLIRLLGYCSKGPHLYLVLEYMENGSLDKFLYGDKRSSLNWKQRCNGYIAPEYAINGQLSEKTDTYSFGVVVLEVISGKWCTDMFGNGSVSLNLVEDRHAQRIEVNRSPSLIRLSDLEAHVEIRSAQITISHPVKVKVDALVTFKILRSFSVTSTPFKMAFATSSFWGPVTSTTEWCEQNYVYSSYVAEFYNTVSNIPSIILALIGLVIALSQRFEKRFSILHISNMILAIGSMSFHATLQRLQQQGDETPMVWEMLLYIYILYSPDWHYKSTMPTFLFLYGALFAIFHSQIRFDIGFKVHYIMLCLLCIPRMYKYYIHTQDKPAKRLAKLYIFTLLIALSCWICDRLFCKNVSLWYINPQGHALWHSFMAFNSYFANEFLMFCRAQQRGWNPRIEHFLGFLPYVRIQKPKAE</sequence>
<proteinExistence type="predicted"/>
<evidence type="ECO:0000313" key="1">
    <source>
        <dbReference type="EMBL" id="KAI3683382.1"/>
    </source>
</evidence>